<feature type="domain" description="C-type lectin" evidence="7">
    <location>
        <begin position="305"/>
        <end position="365"/>
    </location>
</feature>
<dbReference type="Proteomes" id="UP001652661">
    <property type="component" value="Chromosome 2L"/>
</dbReference>
<dbReference type="PANTHER" id="PTHR22799">
    <property type="entry name" value="TETRANECTIN-RELATED"/>
    <property type="match status" value="1"/>
</dbReference>
<evidence type="ECO:0000256" key="5">
    <source>
        <dbReference type="SAM" id="Coils"/>
    </source>
</evidence>
<proteinExistence type="predicted"/>
<dbReference type="InterPro" id="IPR016187">
    <property type="entry name" value="CTDL_fold"/>
</dbReference>
<dbReference type="PROSITE" id="PS50041">
    <property type="entry name" value="C_TYPE_LECTIN_2"/>
    <property type="match status" value="1"/>
</dbReference>
<comment type="subcellular location">
    <subcellularLocation>
        <location evidence="1">Secreted</location>
    </subcellularLocation>
</comment>
<keyword evidence="4" id="KW-0430">Lectin</keyword>
<keyword evidence="2" id="KW-0964">Secreted</keyword>
<accession>A0ABM4GA78</accession>
<name>A0ABM4GA78_DROKI</name>
<dbReference type="Gene3D" id="3.10.100.10">
    <property type="entry name" value="Mannose-Binding Protein A, subunit A"/>
    <property type="match status" value="1"/>
</dbReference>
<organism evidence="8 9">
    <name type="scientific">Drosophila kikkawai</name>
    <name type="common">Fruit fly</name>
    <dbReference type="NCBI Taxonomy" id="30033"/>
    <lineage>
        <taxon>Eukaryota</taxon>
        <taxon>Metazoa</taxon>
        <taxon>Ecdysozoa</taxon>
        <taxon>Arthropoda</taxon>
        <taxon>Hexapoda</taxon>
        <taxon>Insecta</taxon>
        <taxon>Pterygota</taxon>
        <taxon>Neoptera</taxon>
        <taxon>Endopterygota</taxon>
        <taxon>Diptera</taxon>
        <taxon>Brachycera</taxon>
        <taxon>Muscomorpha</taxon>
        <taxon>Ephydroidea</taxon>
        <taxon>Drosophilidae</taxon>
        <taxon>Drosophila</taxon>
        <taxon>Sophophora</taxon>
    </lineage>
</organism>
<evidence type="ECO:0000313" key="9">
    <source>
        <dbReference type="RefSeq" id="XP_070139585.1"/>
    </source>
</evidence>
<keyword evidence="5" id="KW-0175">Coiled coil</keyword>
<evidence type="ECO:0000256" key="2">
    <source>
        <dbReference type="ARBA" id="ARBA00022525"/>
    </source>
</evidence>
<dbReference type="InterPro" id="IPR001304">
    <property type="entry name" value="C-type_lectin-like"/>
</dbReference>
<dbReference type="InterPro" id="IPR051663">
    <property type="entry name" value="CLec_Tetranectin-domain"/>
</dbReference>
<reference evidence="8" key="1">
    <citation type="submission" date="2025-05" db="UniProtKB">
        <authorList>
            <consortium name="RefSeq"/>
        </authorList>
    </citation>
    <scope>NUCLEOTIDE SEQUENCE [LARGE SCALE GENOMIC DNA]</scope>
    <source>
        <strain evidence="8">14028-0561.14</strain>
    </source>
</reference>
<evidence type="ECO:0000313" key="8">
    <source>
        <dbReference type="Proteomes" id="UP001652661"/>
    </source>
</evidence>
<evidence type="ECO:0000259" key="7">
    <source>
        <dbReference type="PROSITE" id="PS50041"/>
    </source>
</evidence>
<dbReference type="GeneID" id="121502386"/>
<dbReference type="InterPro" id="IPR016186">
    <property type="entry name" value="C-type_lectin-like/link_sf"/>
</dbReference>
<evidence type="ECO:0000256" key="6">
    <source>
        <dbReference type="SAM" id="SignalP"/>
    </source>
</evidence>
<feature type="coiled-coil region" evidence="5">
    <location>
        <begin position="136"/>
        <end position="163"/>
    </location>
</feature>
<feature type="chain" id="PRO_5045192574" evidence="6">
    <location>
        <begin position="24"/>
        <end position="370"/>
    </location>
</feature>
<feature type="coiled-coil region" evidence="5">
    <location>
        <begin position="60"/>
        <end position="87"/>
    </location>
</feature>
<evidence type="ECO:0000256" key="1">
    <source>
        <dbReference type="ARBA" id="ARBA00004613"/>
    </source>
</evidence>
<reference evidence="9" key="2">
    <citation type="submission" date="2025-08" db="UniProtKB">
        <authorList>
            <consortium name="RefSeq"/>
        </authorList>
    </citation>
    <scope>IDENTIFICATION</scope>
    <source>
        <strain evidence="9">14028-0561.14</strain>
        <tissue evidence="9">Whole fly</tissue>
    </source>
</reference>
<dbReference type="RefSeq" id="XP_070139585.1">
    <property type="nucleotide sequence ID" value="XM_070283484.1"/>
</dbReference>
<feature type="coiled-coil region" evidence="5">
    <location>
        <begin position="203"/>
        <end position="230"/>
    </location>
</feature>
<gene>
    <name evidence="9" type="primary">LOC121502386</name>
</gene>
<keyword evidence="3 6" id="KW-0732">Signal</keyword>
<keyword evidence="8" id="KW-1185">Reference proteome</keyword>
<protein>
    <submittedName>
        <fullName evidence="9">Protein FAM81A-like</fullName>
    </submittedName>
</protein>
<evidence type="ECO:0000256" key="4">
    <source>
        <dbReference type="ARBA" id="ARBA00022734"/>
    </source>
</evidence>
<dbReference type="PANTHER" id="PTHR22799:SF1">
    <property type="entry name" value="C-TYPE LECTIN DOMAIN FAMILY 11 MEMBER A"/>
    <property type="match status" value="1"/>
</dbReference>
<sequence>MHNFGILFIWALAACILWQGFFAKGQSGYICLIEDPKQNQYDSICLTELSSRLSEVVKAQNEGNKKLERLEVKIEKTQDKLLQEVQSKLEGQHANMEAKLEDSLLAVKTKLEGQQVVLTKLKVSQAKLEGSLLAVQAKLENQLQAVVNQLQAMSNKMDAAKTQNQGNVCDAVNEIKSKLKALDVKSQLQEVHFKLEGQLQGVENKLEGRLQGLEKQLQEGQTKLEAKLGEKLLAVQGNIENQLQAVLNQLQLVQNKIDVPKVVVPALSTISIPPGFELIGNRYFRIVIEEENWETAERRCREMGGINDQENEGHFVSVASQKPAPFLKWDEDEPNDKGHVENCVFLVGGRMWDDACSGNLYFICQADNEI</sequence>
<dbReference type="SUPFAM" id="SSF56436">
    <property type="entry name" value="C-type lectin-like"/>
    <property type="match status" value="1"/>
</dbReference>
<feature type="signal peptide" evidence="6">
    <location>
        <begin position="1"/>
        <end position="23"/>
    </location>
</feature>
<evidence type="ECO:0000256" key="3">
    <source>
        <dbReference type="ARBA" id="ARBA00022729"/>
    </source>
</evidence>